<organism evidence="2 3">
    <name type="scientific">Seminavis robusta</name>
    <dbReference type="NCBI Taxonomy" id="568900"/>
    <lineage>
        <taxon>Eukaryota</taxon>
        <taxon>Sar</taxon>
        <taxon>Stramenopiles</taxon>
        <taxon>Ochrophyta</taxon>
        <taxon>Bacillariophyta</taxon>
        <taxon>Bacillariophyceae</taxon>
        <taxon>Bacillariophycidae</taxon>
        <taxon>Naviculales</taxon>
        <taxon>Naviculaceae</taxon>
        <taxon>Seminavis</taxon>
    </lineage>
</organism>
<feature type="compositionally biased region" description="Basic residues" evidence="1">
    <location>
        <begin position="51"/>
        <end position="73"/>
    </location>
</feature>
<dbReference type="Proteomes" id="UP001153069">
    <property type="component" value="Unassembled WGS sequence"/>
</dbReference>
<dbReference type="EMBL" id="CAICTM010000845">
    <property type="protein sequence ID" value="CAB9517297.1"/>
    <property type="molecule type" value="Genomic_DNA"/>
</dbReference>
<gene>
    <name evidence="2" type="ORF">SEMRO_846_G210220.1</name>
</gene>
<evidence type="ECO:0000313" key="3">
    <source>
        <dbReference type="Proteomes" id="UP001153069"/>
    </source>
</evidence>
<evidence type="ECO:0000256" key="1">
    <source>
        <dbReference type="SAM" id="MobiDB-lite"/>
    </source>
</evidence>
<protein>
    <submittedName>
        <fullName evidence="2">Uncharacterized protein</fullName>
    </submittedName>
</protein>
<feature type="compositionally biased region" description="Basic and acidic residues" evidence="1">
    <location>
        <begin position="74"/>
        <end position="118"/>
    </location>
</feature>
<feature type="region of interest" description="Disordered" evidence="1">
    <location>
        <begin position="14"/>
        <end position="143"/>
    </location>
</feature>
<proteinExistence type="predicted"/>
<dbReference type="AlphaFoldDB" id="A0A9N8E9K3"/>
<name>A0A9N8E9K3_9STRA</name>
<accession>A0A9N8E9K3</accession>
<comment type="caution">
    <text evidence="2">The sequence shown here is derived from an EMBL/GenBank/DDBJ whole genome shotgun (WGS) entry which is preliminary data.</text>
</comment>
<feature type="compositionally biased region" description="Basic residues" evidence="1">
    <location>
        <begin position="31"/>
        <end position="42"/>
    </location>
</feature>
<reference evidence="2" key="1">
    <citation type="submission" date="2020-06" db="EMBL/GenBank/DDBJ databases">
        <authorList>
            <consortium name="Plant Systems Biology data submission"/>
        </authorList>
    </citation>
    <scope>NUCLEOTIDE SEQUENCE</scope>
    <source>
        <strain evidence="2">D6</strain>
    </source>
</reference>
<evidence type="ECO:0000313" key="2">
    <source>
        <dbReference type="EMBL" id="CAB9517297.1"/>
    </source>
</evidence>
<sequence>MTNPFSKLTADLMSGVNDDASKPITDFIKTAKAKSEKRRKGFSKSPTRPSRSSRNHIQHHHHHSSKKRSKSPRRSPDKHSPKKTSTDHSHKRSSTHDDLVRLFSDKGREISTDEELNKKTSSANDLQKLAQKRSRSKDLGGNLRDSEVDKLYSMVKELKGSSEGKVLIDEFVNFQMGQTSIKPRIILDDDSKLLDGDSSEFDPPSEIFVTENEGSTTCIADC</sequence>
<keyword evidence="3" id="KW-1185">Reference proteome</keyword>